<keyword evidence="2" id="KW-0472">Membrane</keyword>
<dbReference type="AlphaFoldDB" id="A0AB34KKW9"/>
<keyword evidence="2" id="KW-1133">Transmembrane helix</keyword>
<proteinExistence type="predicted"/>
<dbReference type="RefSeq" id="XP_069227557.1">
    <property type="nucleotide sequence ID" value="XM_069374989.1"/>
</dbReference>
<feature type="transmembrane region" description="Helical" evidence="2">
    <location>
        <begin position="44"/>
        <end position="65"/>
    </location>
</feature>
<evidence type="ECO:0000256" key="2">
    <source>
        <dbReference type="SAM" id="Phobius"/>
    </source>
</evidence>
<dbReference type="Proteomes" id="UP000803884">
    <property type="component" value="Unassembled WGS sequence"/>
</dbReference>
<dbReference type="PROSITE" id="PS51257">
    <property type="entry name" value="PROKAR_LIPOPROTEIN"/>
    <property type="match status" value="1"/>
</dbReference>
<gene>
    <name evidence="3" type="ORF">WHR41_06384</name>
</gene>
<feature type="compositionally biased region" description="Low complexity" evidence="1">
    <location>
        <begin position="331"/>
        <end position="345"/>
    </location>
</feature>
<keyword evidence="4" id="KW-1185">Reference proteome</keyword>
<sequence length="345" mass="38977">MVFVVDKPQDQVGLILESWAEGFLVGSLIIMACVTFANMRRHVLLHKLILVELFLGMLHGTFMFVEPPVYNWYLSSTAILLNASWTLHNVIAWIKNKPFLPRWGSMFYIGTVILVQPYWILEITANFLYFSGHSRLFVYTRPYEALFRDPWWIFTVLSLFYNIKTRYEFGYIELMRVSPRFAILLGTMLVSVAFIVIDILSVTHVVEGPGLPDGINPFWKLAFVFKCFTDTIILDDFKTALDRLKQHKLQRLGSVPSDGLRGEFSDFSDPAQARRKRAEGVVDLDISDPSEFRHHNAGLPMARDWTKKGGQGGAAEDLDLEAALREVVPESGSSKSKSSGSGSGG</sequence>
<feature type="transmembrane region" description="Helical" evidence="2">
    <location>
        <begin position="71"/>
        <end position="94"/>
    </location>
</feature>
<reference evidence="3 4" key="1">
    <citation type="journal article" date="2020" name="Microbiol. Resour. Announc.">
        <title>Draft Genome Sequence of a Cladosporium Species Isolated from the Mesophotic Ascidian Didemnum maculosum.</title>
        <authorList>
            <person name="Gioti A."/>
            <person name="Siaperas R."/>
            <person name="Nikolaivits E."/>
            <person name="Le Goff G."/>
            <person name="Ouazzani J."/>
            <person name="Kotoulas G."/>
            <person name="Topakas E."/>
        </authorList>
    </citation>
    <scope>NUCLEOTIDE SEQUENCE [LARGE SCALE GENOMIC DNA]</scope>
    <source>
        <strain evidence="3 4">TM138-S3</strain>
    </source>
</reference>
<feature type="transmembrane region" description="Helical" evidence="2">
    <location>
        <begin position="106"/>
        <end position="130"/>
    </location>
</feature>
<keyword evidence="2" id="KW-0812">Transmembrane</keyword>
<evidence type="ECO:0000256" key="1">
    <source>
        <dbReference type="SAM" id="MobiDB-lite"/>
    </source>
</evidence>
<protein>
    <submittedName>
        <fullName evidence="3">Uncharacterized protein</fullName>
    </submittedName>
</protein>
<accession>A0AB34KKW9</accession>
<dbReference type="GeneID" id="96007827"/>
<feature type="transmembrane region" description="Helical" evidence="2">
    <location>
        <begin position="150"/>
        <end position="169"/>
    </location>
</feature>
<evidence type="ECO:0000313" key="4">
    <source>
        <dbReference type="Proteomes" id="UP000803884"/>
    </source>
</evidence>
<dbReference type="EMBL" id="JAAQHG020000026">
    <property type="protein sequence ID" value="KAL1584451.1"/>
    <property type="molecule type" value="Genomic_DNA"/>
</dbReference>
<feature type="transmembrane region" description="Helical" evidence="2">
    <location>
        <begin position="20"/>
        <end position="37"/>
    </location>
</feature>
<name>A0AB34KKW9_9PEZI</name>
<feature type="transmembrane region" description="Helical" evidence="2">
    <location>
        <begin position="181"/>
        <end position="206"/>
    </location>
</feature>
<comment type="caution">
    <text evidence="3">The sequence shown here is derived from an EMBL/GenBank/DDBJ whole genome shotgun (WGS) entry which is preliminary data.</text>
</comment>
<dbReference type="PANTHER" id="PTHR42029">
    <property type="entry name" value="AN04G07800"/>
    <property type="match status" value="1"/>
</dbReference>
<dbReference type="PANTHER" id="PTHR42029:SF3">
    <property type="entry name" value="AN04G07800"/>
    <property type="match status" value="1"/>
</dbReference>
<organism evidence="3 4">
    <name type="scientific">Cladosporium halotolerans</name>
    <dbReference type="NCBI Taxonomy" id="1052096"/>
    <lineage>
        <taxon>Eukaryota</taxon>
        <taxon>Fungi</taxon>
        <taxon>Dikarya</taxon>
        <taxon>Ascomycota</taxon>
        <taxon>Pezizomycotina</taxon>
        <taxon>Dothideomycetes</taxon>
        <taxon>Dothideomycetidae</taxon>
        <taxon>Cladosporiales</taxon>
        <taxon>Cladosporiaceae</taxon>
        <taxon>Cladosporium</taxon>
    </lineage>
</organism>
<evidence type="ECO:0000313" key="3">
    <source>
        <dbReference type="EMBL" id="KAL1584451.1"/>
    </source>
</evidence>
<feature type="region of interest" description="Disordered" evidence="1">
    <location>
        <begin position="293"/>
        <end position="345"/>
    </location>
</feature>